<dbReference type="AlphaFoldDB" id="A0A8C6BDJ3"/>
<evidence type="ECO:0000256" key="4">
    <source>
        <dbReference type="RuleBase" id="RU364105"/>
    </source>
</evidence>
<dbReference type="GO" id="GO:0006412">
    <property type="term" value="P:translation"/>
    <property type="evidence" value="ECO:0007669"/>
    <property type="project" value="InterPro"/>
</dbReference>
<evidence type="ECO:0000256" key="3">
    <source>
        <dbReference type="ARBA" id="ARBA00023274"/>
    </source>
</evidence>
<name>A0A8C6BDJ3_MONMO</name>
<comment type="similarity">
    <text evidence="1 4">Belongs to the eukaryotic ribosomal protein eS7 family.</text>
</comment>
<dbReference type="Proteomes" id="UP000694561">
    <property type="component" value="Unplaced"/>
</dbReference>
<evidence type="ECO:0000313" key="6">
    <source>
        <dbReference type="Proteomes" id="UP000694561"/>
    </source>
</evidence>
<organism evidence="5 6">
    <name type="scientific">Monodon monoceros</name>
    <name type="common">Narwhal</name>
    <name type="synonym">Ceratodon monodon</name>
    <dbReference type="NCBI Taxonomy" id="40151"/>
    <lineage>
        <taxon>Eukaryota</taxon>
        <taxon>Metazoa</taxon>
        <taxon>Chordata</taxon>
        <taxon>Craniata</taxon>
        <taxon>Vertebrata</taxon>
        <taxon>Euteleostomi</taxon>
        <taxon>Mammalia</taxon>
        <taxon>Eutheria</taxon>
        <taxon>Laurasiatheria</taxon>
        <taxon>Artiodactyla</taxon>
        <taxon>Whippomorpha</taxon>
        <taxon>Cetacea</taxon>
        <taxon>Odontoceti</taxon>
        <taxon>Monodontidae</taxon>
        <taxon>Monodon</taxon>
    </lineage>
</organism>
<dbReference type="InterPro" id="IPR000554">
    <property type="entry name" value="Ribosomal_eS7"/>
</dbReference>
<dbReference type="PANTHER" id="PTHR11278:SF0">
    <property type="entry name" value="SMALL RIBOSOMAL SUBUNIT PROTEIN ES7"/>
    <property type="match status" value="1"/>
</dbReference>
<dbReference type="GO" id="GO:0032040">
    <property type="term" value="C:small-subunit processome"/>
    <property type="evidence" value="ECO:0007669"/>
    <property type="project" value="TreeGrafter"/>
</dbReference>
<sequence length="158" mass="18303">MEQPGRLSKHPEGHRMENCLEPRRFVNSRSGYCVSWRRSSAGDMLSLSLRGEFCLSQLEKAIQKISKHPRSCTLTAVRDVILEDLVFPSEIVGKRIRKKLDGSWLIKVHLDKAQQNNVEYKVETFSGVYKKFMDSSSLSSFLWHTEVLKLESREDRKC</sequence>
<dbReference type="Pfam" id="PF01251">
    <property type="entry name" value="Ribosomal_S7e"/>
    <property type="match status" value="1"/>
</dbReference>
<protein>
    <recommendedName>
        <fullName evidence="4">40S ribosomal protein S7</fullName>
    </recommendedName>
</protein>
<accession>A0A8C6BDJ3</accession>
<evidence type="ECO:0000256" key="1">
    <source>
        <dbReference type="ARBA" id="ARBA00007820"/>
    </source>
</evidence>
<proteinExistence type="inferred from homology"/>
<dbReference type="GO" id="GO:0006364">
    <property type="term" value="P:rRNA processing"/>
    <property type="evidence" value="ECO:0007669"/>
    <property type="project" value="TreeGrafter"/>
</dbReference>
<dbReference type="GeneTree" id="ENSGT00390000014122"/>
<keyword evidence="3 4" id="KW-0687">Ribonucleoprotein</keyword>
<dbReference type="PANTHER" id="PTHR11278">
    <property type="entry name" value="40S RIBOSOMAL PROTEIN S7"/>
    <property type="match status" value="1"/>
</dbReference>
<keyword evidence="2 4" id="KW-0689">Ribosomal protein</keyword>
<dbReference type="GO" id="GO:0042274">
    <property type="term" value="P:ribosomal small subunit biogenesis"/>
    <property type="evidence" value="ECO:0007669"/>
    <property type="project" value="TreeGrafter"/>
</dbReference>
<dbReference type="GO" id="GO:0003735">
    <property type="term" value="F:structural constituent of ribosome"/>
    <property type="evidence" value="ECO:0007669"/>
    <property type="project" value="InterPro"/>
</dbReference>
<dbReference type="Ensembl" id="ENSMMNT00015015920.1">
    <property type="protein sequence ID" value="ENSMMNP00015014522.1"/>
    <property type="gene ID" value="ENSMMNG00015010721.1"/>
</dbReference>
<reference evidence="5" key="1">
    <citation type="submission" date="2025-08" db="UniProtKB">
        <authorList>
            <consortium name="Ensembl"/>
        </authorList>
    </citation>
    <scope>IDENTIFICATION</scope>
</reference>
<reference evidence="5" key="2">
    <citation type="submission" date="2025-09" db="UniProtKB">
        <authorList>
            <consortium name="Ensembl"/>
        </authorList>
    </citation>
    <scope>IDENTIFICATION</scope>
</reference>
<evidence type="ECO:0000256" key="2">
    <source>
        <dbReference type="ARBA" id="ARBA00022980"/>
    </source>
</evidence>
<dbReference type="GO" id="GO:0022627">
    <property type="term" value="C:cytosolic small ribosomal subunit"/>
    <property type="evidence" value="ECO:0007669"/>
    <property type="project" value="TreeGrafter"/>
</dbReference>
<keyword evidence="6" id="KW-1185">Reference proteome</keyword>
<dbReference type="GO" id="GO:0030686">
    <property type="term" value="C:90S preribosome"/>
    <property type="evidence" value="ECO:0007669"/>
    <property type="project" value="TreeGrafter"/>
</dbReference>
<evidence type="ECO:0000313" key="5">
    <source>
        <dbReference type="Ensembl" id="ENSMMNP00015014522.1"/>
    </source>
</evidence>